<dbReference type="STRING" id="1117702.AQZ52_02295"/>
<evidence type="ECO:0000313" key="2">
    <source>
        <dbReference type="Proteomes" id="UP000058012"/>
    </source>
</evidence>
<organism evidence="1 2">
    <name type="scientific">Novosphingobium fuchskuhlense</name>
    <dbReference type="NCBI Taxonomy" id="1117702"/>
    <lineage>
        <taxon>Bacteria</taxon>
        <taxon>Pseudomonadati</taxon>
        <taxon>Pseudomonadota</taxon>
        <taxon>Alphaproteobacteria</taxon>
        <taxon>Sphingomonadales</taxon>
        <taxon>Sphingomonadaceae</taxon>
        <taxon>Novosphingobium</taxon>
    </lineage>
</organism>
<dbReference type="AlphaFoldDB" id="A0A117UWG8"/>
<evidence type="ECO:0000313" key="1">
    <source>
        <dbReference type="EMBL" id="KUR72151.1"/>
    </source>
</evidence>
<proteinExistence type="predicted"/>
<comment type="caution">
    <text evidence="1">The sequence shown here is derived from an EMBL/GenBank/DDBJ whole genome shotgun (WGS) entry which is preliminary data.</text>
</comment>
<name>A0A117UWG8_9SPHN</name>
<dbReference type="Proteomes" id="UP000058012">
    <property type="component" value="Unassembled WGS sequence"/>
</dbReference>
<dbReference type="EMBL" id="LLZS01000003">
    <property type="protein sequence ID" value="KUR72151.1"/>
    <property type="molecule type" value="Genomic_DNA"/>
</dbReference>
<keyword evidence="2" id="KW-1185">Reference proteome</keyword>
<reference evidence="1 2" key="1">
    <citation type="submission" date="2015-10" db="EMBL/GenBank/DDBJ databases">
        <title>Draft genome sequence of Novosphingobium fuchskuhlense DSM 25065 isolated from a surface water sample of the southwest basin of Lake Grosse Fuchskuhle.</title>
        <authorList>
            <person name="Ruckert C."/>
            <person name="Winkler A."/>
            <person name="Glaeser J."/>
            <person name="Grossart H.-P."/>
            <person name="Kalinowski J."/>
            <person name="Glaeser S."/>
        </authorList>
    </citation>
    <scope>NUCLEOTIDE SEQUENCE [LARGE SCALE GENOMIC DNA]</scope>
    <source>
        <strain evidence="1 2">FNE08-7</strain>
    </source>
</reference>
<protein>
    <submittedName>
        <fullName evidence="1">Uncharacterized protein</fullName>
    </submittedName>
</protein>
<dbReference type="RefSeq" id="WP_067906322.1">
    <property type="nucleotide sequence ID" value="NZ_KQ954244.1"/>
</dbReference>
<gene>
    <name evidence="1" type="ORF">AQZ52_02295</name>
</gene>
<sequence>MPDKRTEVTLSYRALWPENPRDAFATNGVHDAKSAAGRFAGHQAEARLRHWLVPALLQAESGGAVLFKQGFLKGAHNAPGSGNTLYGYFDLTLTL</sequence>
<accession>A0A117UWG8</accession>